<dbReference type="SUPFAM" id="SSF49464">
    <property type="entry name" value="Carboxypeptidase regulatory domain-like"/>
    <property type="match status" value="1"/>
</dbReference>
<dbReference type="InterPro" id="IPR013784">
    <property type="entry name" value="Carb-bd-like_fold"/>
</dbReference>
<proteinExistence type="predicted"/>
<dbReference type="GO" id="GO:0051213">
    <property type="term" value="F:dioxygenase activity"/>
    <property type="evidence" value="ECO:0007669"/>
    <property type="project" value="UniProtKB-KW"/>
</dbReference>
<dbReference type="GO" id="GO:0030246">
    <property type="term" value="F:carbohydrate binding"/>
    <property type="evidence" value="ECO:0007669"/>
    <property type="project" value="InterPro"/>
</dbReference>
<evidence type="ECO:0000313" key="1">
    <source>
        <dbReference type="EMBL" id="QDV05742.1"/>
    </source>
</evidence>
<keyword evidence="1" id="KW-0223">Dioxygenase</keyword>
<keyword evidence="1" id="KW-0560">Oxidoreductase</keyword>
<dbReference type="AlphaFoldDB" id="A0A518ENS1"/>
<gene>
    <name evidence="1" type="ORF">Poly30_12440</name>
</gene>
<sequence>MQLRSLLAVAAVVLIAAVGWFVLRTEPTAAPIGTIEQSLQPPDAPSPQRGDELAELGVRAAASDSGREAVAVAPIAVDSIEEEHPWAGMLAGLTGRLVEKDGTPVPSMRVELIEADASVLFGSEHAALGTPELEIGETFTDSEGRFLFEGARDGSFHALNIDRGGGRATIRLVEQSVENRTLTDLGDIVLDEYGTLIGTVIDEDGEPVEGARVRATVIPEIVVQTGVLDVREGIVVTSKDEAEEGGLAIEPPRSAFALLDRIPIPTTTTLADGSFRLEGVPLGRVSGGVDLPGHIAATIGPIEVTPTEVDVGELELLFGRTVTGTVKDLAGEPVSGVSVCAGAMHPLFGVAIMQPGGVTDENGLFSVPGVPENGSLVGAIRRHRSERWTLGEATPGTDTIDFVLPTAGKIICTLLDEEEEPVPGADILVRLSAESGNEMAWMTNIALAGRMPMMQTKAKATETPGVYVVEDLSLGKWTIEARVPGRATVRKEVEHRGGETLVRMQSPKGQMLRVVVTDEITGEPIKSAHATLLGPEGFLFTAFASAFTGKDGSTELGPLAPAWRDQALANAVWMKDTIVSVEHPEYGKSKMTVPEGVTEVAIAMPPACTIEGVVTWGGGSPGNVYMVTVRWNDDSDPMAQFMMLPRTALTNLEGRFKVTGLAPGDYEVVLMERYFEGNPLQLLLDQKEPTMVDKTSVAVEPEAPAVLAFDLSVDGQGPSGTFEGRVTVDGNAISGAEVKVGRRDPDVYYTDGFGEFETEPYSIINSQRIVIVADVPTADGGTAREEVYNNWQRPKDGEVTRIDVELSYTPIRIQVVDAATGAGVPDVKLRLSGEGRWRGRRGGNDMKTDSRGEADTVLPDKKTYSLVATSKLYAQASVQVSAGTVKDGLVRIEMRPAVPCAGRVTLPSTVETQGKMYLNVTAPGFEGDWAEIDREELTFELARMAPGDYEARVWSGPTGGMLTTKFTLQEGGDTGLLLEFVAEGEAD</sequence>
<organism evidence="1 2">
    <name type="scientific">Saltatorellus ferox</name>
    <dbReference type="NCBI Taxonomy" id="2528018"/>
    <lineage>
        <taxon>Bacteria</taxon>
        <taxon>Pseudomonadati</taxon>
        <taxon>Planctomycetota</taxon>
        <taxon>Planctomycetia</taxon>
        <taxon>Planctomycetia incertae sedis</taxon>
        <taxon>Saltatorellus</taxon>
    </lineage>
</organism>
<dbReference type="InterPro" id="IPR008969">
    <property type="entry name" value="CarboxyPept-like_regulatory"/>
</dbReference>
<protein>
    <submittedName>
        <fullName evidence="1">Dioxygenase</fullName>
    </submittedName>
</protein>
<reference evidence="1 2" key="1">
    <citation type="submission" date="2019-02" db="EMBL/GenBank/DDBJ databases">
        <title>Deep-cultivation of Planctomycetes and their phenomic and genomic characterization uncovers novel biology.</title>
        <authorList>
            <person name="Wiegand S."/>
            <person name="Jogler M."/>
            <person name="Boedeker C."/>
            <person name="Pinto D."/>
            <person name="Vollmers J."/>
            <person name="Rivas-Marin E."/>
            <person name="Kohn T."/>
            <person name="Peeters S.H."/>
            <person name="Heuer A."/>
            <person name="Rast P."/>
            <person name="Oberbeckmann S."/>
            <person name="Bunk B."/>
            <person name="Jeske O."/>
            <person name="Meyerdierks A."/>
            <person name="Storesund J.E."/>
            <person name="Kallscheuer N."/>
            <person name="Luecker S."/>
            <person name="Lage O.M."/>
            <person name="Pohl T."/>
            <person name="Merkel B.J."/>
            <person name="Hornburger P."/>
            <person name="Mueller R.-W."/>
            <person name="Bruemmer F."/>
            <person name="Labrenz M."/>
            <person name="Spormann A.M."/>
            <person name="Op den Camp H."/>
            <person name="Overmann J."/>
            <person name="Amann R."/>
            <person name="Jetten M.S.M."/>
            <person name="Mascher T."/>
            <person name="Medema M.H."/>
            <person name="Devos D.P."/>
            <person name="Kaster A.-K."/>
            <person name="Ovreas L."/>
            <person name="Rohde M."/>
            <person name="Galperin M.Y."/>
            <person name="Jogler C."/>
        </authorList>
    </citation>
    <scope>NUCLEOTIDE SEQUENCE [LARGE SCALE GENOMIC DNA]</scope>
    <source>
        <strain evidence="1 2">Poly30</strain>
    </source>
</reference>
<dbReference type="Proteomes" id="UP000320390">
    <property type="component" value="Chromosome"/>
</dbReference>
<dbReference type="RefSeq" id="WP_145195305.1">
    <property type="nucleotide sequence ID" value="NZ_CP036434.1"/>
</dbReference>
<keyword evidence="2" id="KW-1185">Reference proteome</keyword>
<dbReference type="SUPFAM" id="SSF49452">
    <property type="entry name" value="Starch-binding domain-like"/>
    <property type="match status" value="1"/>
</dbReference>
<dbReference type="EMBL" id="CP036434">
    <property type="protein sequence ID" value="QDV05742.1"/>
    <property type="molecule type" value="Genomic_DNA"/>
</dbReference>
<name>A0A518ENS1_9BACT</name>
<accession>A0A518ENS1</accession>
<dbReference type="OrthoDB" id="279966at2"/>
<evidence type="ECO:0000313" key="2">
    <source>
        <dbReference type="Proteomes" id="UP000320390"/>
    </source>
</evidence>